<name>A0ABR4AIW6_9LECA</name>
<dbReference type="Proteomes" id="UP001590951">
    <property type="component" value="Unassembled WGS sequence"/>
</dbReference>
<organism evidence="3 4">
    <name type="scientific">Lepraria finkii</name>
    <dbReference type="NCBI Taxonomy" id="1340010"/>
    <lineage>
        <taxon>Eukaryota</taxon>
        <taxon>Fungi</taxon>
        <taxon>Dikarya</taxon>
        <taxon>Ascomycota</taxon>
        <taxon>Pezizomycotina</taxon>
        <taxon>Lecanoromycetes</taxon>
        <taxon>OSLEUM clade</taxon>
        <taxon>Lecanoromycetidae</taxon>
        <taxon>Lecanorales</taxon>
        <taxon>Lecanorineae</taxon>
        <taxon>Stereocaulaceae</taxon>
        <taxon>Lepraria</taxon>
    </lineage>
</organism>
<dbReference type="InterPro" id="IPR056884">
    <property type="entry name" value="NPHP3-like_N"/>
</dbReference>
<evidence type="ECO:0000313" key="4">
    <source>
        <dbReference type="Proteomes" id="UP001590951"/>
    </source>
</evidence>
<protein>
    <recommendedName>
        <fullName evidence="2">Nephrocystin 3-like N-terminal domain-containing protein</fullName>
    </recommendedName>
</protein>
<evidence type="ECO:0000256" key="1">
    <source>
        <dbReference type="ARBA" id="ARBA00022737"/>
    </source>
</evidence>
<accession>A0ABR4AIW6</accession>
<gene>
    <name evidence="3" type="ORF">ABVK25_012278</name>
</gene>
<dbReference type="EMBL" id="JBHFEH010000172">
    <property type="protein sequence ID" value="KAL2044644.1"/>
    <property type="molecule type" value="Genomic_DNA"/>
</dbReference>
<dbReference type="PANTHER" id="PTHR10039">
    <property type="entry name" value="AMELOGENIN"/>
    <property type="match status" value="1"/>
</dbReference>
<sequence length="264" mass="29553">MKVLNTDILPQISKLRKAVQTLRWPFDKDEVNSLVAQLARLKDDINLALTSTSAAVIRDIQNDTKTVKNAVSNVEEKALLEWLSTLNFLKQQNDFIRQVRQGTGEWFLDKTAFKEWASSPKGILWCPGIPGAGKTFLLPLSLSISKNPMTGQNVAVLIAYCGYNEARSQSIDNLVTALIRQVVQLQPAIGKEVHQMYKTHGKSDTFPSLPELSKLLREEIAKFDRCYIVVDALDEILDEPKRLELLEILIHGEVNVMVTSPALG</sequence>
<keyword evidence="1" id="KW-0677">Repeat</keyword>
<evidence type="ECO:0000313" key="3">
    <source>
        <dbReference type="EMBL" id="KAL2044644.1"/>
    </source>
</evidence>
<feature type="domain" description="Nephrocystin 3-like N-terminal" evidence="2">
    <location>
        <begin position="102"/>
        <end position="260"/>
    </location>
</feature>
<dbReference type="InterPro" id="IPR027417">
    <property type="entry name" value="P-loop_NTPase"/>
</dbReference>
<evidence type="ECO:0000259" key="2">
    <source>
        <dbReference type="Pfam" id="PF24883"/>
    </source>
</evidence>
<keyword evidence="4" id="KW-1185">Reference proteome</keyword>
<reference evidence="3 4" key="1">
    <citation type="submission" date="2024-09" db="EMBL/GenBank/DDBJ databases">
        <title>Rethinking Asexuality: The Enigmatic Case of Functional Sexual Genes in Lepraria (Stereocaulaceae).</title>
        <authorList>
            <person name="Doellman M."/>
            <person name="Sun Y."/>
            <person name="Barcenas-Pena A."/>
            <person name="Lumbsch H.T."/>
            <person name="Grewe F."/>
        </authorList>
    </citation>
    <scope>NUCLEOTIDE SEQUENCE [LARGE SCALE GENOMIC DNA]</scope>
    <source>
        <strain evidence="3 4">Grewe 0041</strain>
    </source>
</reference>
<dbReference type="Pfam" id="PF24883">
    <property type="entry name" value="NPHP3_N"/>
    <property type="match status" value="1"/>
</dbReference>
<dbReference type="PANTHER" id="PTHR10039:SF15">
    <property type="entry name" value="NACHT DOMAIN-CONTAINING PROTEIN"/>
    <property type="match status" value="1"/>
</dbReference>
<dbReference type="Gene3D" id="3.40.50.300">
    <property type="entry name" value="P-loop containing nucleotide triphosphate hydrolases"/>
    <property type="match status" value="1"/>
</dbReference>
<proteinExistence type="predicted"/>
<comment type="caution">
    <text evidence="3">The sequence shown here is derived from an EMBL/GenBank/DDBJ whole genome shotgun (WGS) entry which is preliminary data.</text>
</comment>